<dbReference type="Pfam" id="PF01753">
    <property type="entry name" value="zf-MYND"/>
    <property type="match status" value="1"/>
</dbReference>
<keyword evidence="7" id="KW-1185">Reference proteome</keyword>
<evidence type="ECO:0000256" key="4">
    <source>
        <dbReference type="PROSITE-ProRule" id="PRU00134"/>
    </source>
</evidence>
<evidence type="ECO:0000313" key="6">
    <source>
        <dbReference type="EMBL" id="OQO11033.1"/>
    </source>
</evidence>
<keyword evidence="3" id="KW-0862">Zinc</keyword>
<keyword evidence="2 4" id="KW-0863">Zinc-finger</keyword>
<dbReference type="Proteomes" id="UP000192596">
    <property type="component" value="Unassembled WGS sequence"/>
</dbReference>
<dbReference type="GO" id="GO:0008270">
    <property type="term" value="F:zinc ion binding"/>
    <property type="evidence" value="ECO:0007669"/>
    <property type="project" value="UniProtKB-KW"/>
</dbReference>
<dbReference type="InterPro" id="IPR002893">
    <property type="entry name" value="Znf_MYND"/>
</dbReference>
<accession>A0A1V8TI19</accession>
<proteinExistence type="predicted"/>
<name>A0A1V8TI19_9PEZI</name>
<organism evidence="6 7">
    <name type="scientific">Cryoendolithus antarcticus</name>
    <dbReference type="NCBI Taxonomy" id="1507870"/>
    <lineage>
        <taxon>Eukaryota</taxon>
        <taxon>Fungi</taxon>
        <taxon>Dikarya</taxon>
        <taxon>Ascomycota</taxon>
        <taxon>Pezizomycotina</taxon>
        <taxon>Dothideomycetes</taxon>
        <taxon>Dothideomycetidae</taxon>
        <taxon>Cladosporiales</taxon>
        <taxon>Cladosporiaceae</taxon>
        <taxon>Cryoendolithus</taxon>
    </lineage>
</organism>
<dbReference type="OrthoDB" id="432970at2759"/>
<reference evidence="7" key="1">
    <citation type="submission" date="2017-03" db="EMBL/GenBank/DDBJ databases">
        <title>Genomes of endolithic fungi from Antarctica.</title>
        <authorList>
            <person name="Coleine C."/>
            <person name="Masonjones S."/>
            <person name="Stajich J.E."/>
        </authorList>
    </citation>
    <scope>NUCLEOTIDE SEQUENCE [LARGE SCALE GENOMIC DNA]</scope>
    <source>
        <strain evidence="7">CCFEE 5527</strain>
    </source>
</reference>
<dbReference type="SUPFAM" id="SSF144232">
    <property type="entry name" value="HIT/MYND zinc finger-like"/>
    <property type="match status" value="1"/>
</dbReference>
<dbReference type="AlphaFoldDB" id="A0A1V8TI19"/>
<dbReference type="Gene3D" id="6.10.140.2220">
    <property type="match status" value="1"/>
</dbReference>
<evidence type="ECO:0000256" key="2">
    <source>
        <dbReference type="ARBA" id="ARBA00022771"/>
    </source>
</evidence>
<gene>
    <name evidence="6" type="ORF">B0A48_05288</name>
</gene>
<evidence type="ECO:0000259" key="5">
    <source>
        <dbReference type="PROSITE" id="PS50865"/>
    </source>
</evidence>
<dbReference type="PROSITE" id="PS50865">
    <property type="entry name" value="ZF_MYND_2"/>
    <property type="match status" value="1"/>
</dbReference>
<evidence type="ECO:0000313" key="7">
    <source>
        <dbReference type="Proteomes" id="UP000192596"/>
    </source>
</evidence>
<evidence type="ECO:0000256" key="3">
    <source>
        <dbReference type="ARBA" id="ARBA00022833"/>
    </source>
</evidence>
<keyword evidence="1" id="KW-0479">Metal-binding</keyword>
<protein>
    <recommendedName>
        <fullName evidence="5">MYND-type domain-containing protein</fullName>
    </recommendedName>
</protein>
<comment type="caution">
    <text evidence="6">The sequence shown here is derived from an EMBL/GenBank/DDBJ whole genome shotgun (WGS) entry which is preliminary data.</text>
</comment>
<dbReference type="InParanoid" id="A0A1V8TI19"/>
<evidence type="ECO:0000256" key="1">
    <source>
        <dbReference type="ARBA" id="ARBA00022723"/>
    </source>
</evidence>
<dbReference type="EMBL" id="NAJO01000007">
    <property type="protein sequence ID" value="OQO11033.1"/>
    <property type="molecule type" value="Genomic_DNA"/>
</dbReference>
<feature type="domain" description="MYND-type" evidence="5">
    <location>
        <begin position="12"/>
        <end position="58"/>
    </location>
</feature>
<sequence length="314" mass="34761">MASWSSMSAASCAVCDKDAKYRCVKCTEGLGSHGQVDISHYCGKDCQTTHWAAHKGECKVKNARKQLYRAGYVLRQCFRLHSDLLQIDMQTLSDKPEDNLQWGCDLSIPVVMHGLVKAALKGATTGCSEVRVQLEGLPTFGLMSFTEAKHNLFSNTGLVYRVRLPDSSSYVLDLGDAGNTREYAIMPWTEFMDKHVVSIIDSNQLGNCRRGFGNMVRREIENVATGGDVGLKEKIILLIDRHRAQIIAAFEAAIKEIHGMDTLGQILAASSEEYSVMQATFVDHFETTLTGLKERANEEGQFDLHIAAMRAAFS</sequence>